<dbReference type="AlphaFoldDB" id="A0A174ZCX8"/>
<dbReference type="OrthoDB" id="1771181at2"/>
<organism evidence="2 3">
    <name type="scientific">[Ruminococcus] torques</name>
    <dbReference type="NCBI Taxonomy" id="33039"/>
    <lineage>
        <taxon>Bacteria</taxon>
        <taxon>Bacillati</taxon>
        <taxon>Bacillota</taxon>
        <taxon>Clostridia</taxon>
        <taxon>Lachnospirales</taxon>
        <taxon>Lachnospiraceae</taxon>
        <taxon>Mediterraneibacter</taxon>
    </lineage>
</organism>
<dbReference type="Pfam" id="PF04977">
    <property type="entry name" value="DivIC"/>
    <property type="match status" value="1"/>
</dbReference>
<evidence type="ECO:0000256" key="1">
    <source>
        <dbReference type="SAM" id="MobiDB-lite"/>
    </source>
</evidence>
<protein>
    <submittedName>
        <fullName evidence="2">Septum formation initiator</fullName>
    </submittedName>
</protein>
<evidence type="ECO:0000313" key="2">
    <source>
        <dbReference type="EMBL" id="CUQ85223.1"/>
    </source>
</evidence>
<reference evidence="2 3" key="1">
    <citation type="submission" date="2015-09" db="EMBL/GenBank/DDBJ databases">
        <authorList>
            <consortium name="Pathogen Informatics"/>
        </authorList>
    </citation>
    <scope>NUCLEOTIDE SEQUENCE [LARGE SCALE GENOMIC DNA]</scope>
    <source>
        <strain evidence="2 3">2789STDY5834889</strain>
    </source>
</reference>
<sequence length="110" mass="12732">MAKKKRVTGRRSHTKQRRPSPYKRSVLMILSVLCLLSGVLGVNAVKLHAKNTAYKQQEAELKTQIKSEQARAEEIKEYEQYVQTDDYMKEIAEDKLNLVDPNEIVFKPIK</sequence>
<name>A0A174ZCX8_9FIRM</name>
<gene>
    <name evidence="2" type="ORF">ERS852502_01102</name>
</gene>
<proteinExistence type="predicted"/>
<accession>A0A174ZCX8</accession>
<dbReference type="InterPro" id="IPR007060">
    <property type="entry name" value="FtsL/DivIC"/>
</dbReference>
<dbReference type="RefSeq" id="WP_020436558.1">
    <property type="nucleotide sequence ID" value="NZ_CZBR01000003.1"/>
</dbReference>
<evidence type="ECO:0000313" key="3">
    <source>
        <dbReference type="Proteomes" id="UP000078383"/>
    </source>
</evidence>
<feature type="region of interest" description="Disordered" evidence="1">
    <location>
        <begin position="1"/>
        <end position="21"/>
    </location>
</feature>
<dbReference type="EMBL" id="CZBX01000004">
    <property type="protein sequence ID" value="CUQ85223.1"/>
    <property type="molecule type" value="Genomic_DNA"/>
</dbReference>
<dbReference type="GeneID" id="303257925"/>
<dbReference type="Proteomes" id="UP000078383">
    <property type="component" value="Unassembled WGS sequence"/>
</dbReference>